<dbReference type="Gene3D" id="3.90.640.10">
    <property type="entry name" value="Actin, Chain A, domain 4"/>
    <property type="match status" value="1"/>
</dbReference>
<dbReference type="Proteomes" id="UP000094526">
    <property type="component" value="Unassembled WGS sequence"/>
</dbReference>
<dbReference type="EMBL" id="LGRB01000010">
    <property type="protein sequence ID" value="OCT49740.1"/>
    <property type="molecule type" value="Genomic_DNA"/>
</dbReference>
<dbReference type="STRING" id="86049.A0A1C1CMK3"/>
<dbReference type="VEuPathDB" id="FungiDB:CLCR_06805"/>
<dbReference type="InterPro" id="IPR043129">
    <property type="entry name" value="ATPase_NBD"/>
</dbReference>
<proteinExistence type="predicted"/>
<dbReference type="OrthoDB" id="4150103at2759"/>
<reference evidence="2" key="1">
    <citation type="submission" date="2015-07" db="EMBL/GenBank/DDBJ databases">
        <authorList>
            <person name="Teixeira M.M."/>
            <person name="Souza R.C."/>
            <person name="Almeida L.G."/>
            <person name="Vicente V.A."/>
            <person name="de Hoog S."/>
            <person name="Bocca A.L."/>
            <person name="de Almeida S.R."/>
            <person name="Vasconcelos A.T."/>
            <person name="Felipe M.S."/>
        </authorList>
    </citation>
    <scope>NUCLEOTIDE SEQUENCE [LARGE SCALE GENOMIC DNA]</scope>
    <source>
        <strain evidence="2">KSF</strain>
    </source>
</reference>
<name>A0A1C1CMK3_9EURO</name>
<evidence type="ECO:0008006" key="3">
    <source>
        <dbReference type="Google" id="ProtNLM"/>
    </source>
</evidence>
<dbReference type="PANTHER" id="PTHR42749">
    <property type="entry name" value="CELL SHAPE-DETERMINING PROTEIN MREB"/>
    <property type="match status" value="1"/>
</dbReference>
<dbReference type="SUPFAM" id="SSF53067">
    <property type="entry name" value="Actin-like ATPase domain"/>
    <property type="match status" value="2"/>
</dbReference>
<dbReference type="VEuPathDB" id="FungiDB:G647_08664"/>
<dbReference type="CDD" id="cd10170">
    <property type="entry name" value="ASKHA_NBD_HSP70"/>
    <property type="match status" value="1"/>
</dbReference>
<gene>
    <name evidence="1" type="ORF">CLCR_06805</name>
</gene>
<protein>
    <recommendedName>
        <fullName evidence="3">Hsp70 family chaperone</fullName>
    </recommendedName>
</protein>
<comment type="caution">
    <text evidence="1">The sequence shown here is derived from an EMBL/GenBank/DDBJ whole genome shotgun (WGS) entry which is preliminary data.</text>
</comment>
<sequence length="671" mass="75603">MVAPLSPPLSVPRIQKILITLDAGSAYGKAMYRVFRAGENMQPRLCQDYMMMGFQPITWEHSDAHVPTQLAYRPPSDPSQPHWLQLWGMQVNYAVDTGIISREDVIKNLKLLLFDDGEDTTSQEAERYRIRKYMAEMRSKGHLPPLSPVITQIEETSVHELLGLYSDFLRHAYQFVLGRIQRAYPEADFNEVEVETAIPLPVKTSPSEIEMILAAVKAAGIPNPFVVGEPTAALAHHFQSSFERHGVLPEADCTLILDVGGGSSDLEGWANVGTSPFRVQEMCAGATKWCGGLAVNKKCVNLVLRGIVDKNFFKRSLRGKDGQMTEYEFRRALEEKFEEAKKFFNGSDSVGLSVPGLPDMESYRMPGGNKVVLDLDDMRTIFGPSLDSLRNMIMTALRELARRYEDDSIASPRIELLLVGGGSLSPYLTDQIRAFCSDEGEAVFGRPISVRVPNDAQSLSSTTVASGSLLLLIDKAFITKRIITRGYCMAWDKDIALMRNGIDDIQPVHRDPHDGVISALRVTKFFVRPQDCIPVQHQVRHRGWRGLFREEEKEGGWEFVEHLYRSDTIRDDDVWVDRPGIDIHPMPHPLIFFIPFSLSDNFETLTSPDGRIWYHVEYEVALILDGMNAVYELVVPETGKFPAEPPENYDDGYLVQRGKFDINGVFQLFNP</sequence>
<evidence type="ECO:0000313" key="2">
    <source>
        <dbReference type="Proteomes" id="UP000094526"/>
    </source>
</evidence>
<evidence type="ECO:0000313" key="1">
    <source>
        <dbReference type="EMBL" id="OCT49740.1"/>
    </source>
</evidence>
<dbReference type="AlphaFoldDB" id="A0A1C1CMK3"/>
<dbReference type="PANTHER" id="PTHR42749:SF1">
    <property type="entry name" value="CELL SHAPE-DETERMINING PROTEIN MREB"/>
    <property type="match status" value="1"/>
</dbReference>
<organism evidence="1 2">
    <name type="scientific">Cladophialophora carrionii</name>
    <dbReference type="NCBI Taxonomy" id="86049"/>
    <lineage>
        <taxon>Eukaryota</taxon>
        <taxon>Fungi</taxon>
        <taxon>Dikarya</taxon>
        <taxon>Ascomycota</taxon>
        <taxon>Pezizomycotina</taxon>
        <taxon>Eurotiomycetes</taxon>
        <taxon>Chaetothyriomycetidae</taxon>
        <taxon>Chaetothyriales</taxon>
        <taxon>Herpotrichiellaceae</taxon>
        <taxon>Cladophialophora</taxon>
    </lineage>
</organism>
<keyword evidence="2" id="KW-1185">Reference proteome</keyword>
<accession>A0A1C1CMK3</accession>
<dbReference type="Gene3D" id="3.30.420.40">
    <property type="match status" value="2"/>
</dbReference>